<evidence type="ECO:0000313" key="1">
    <source>
        <dbReference type="EMBL" id="KYD34428.1"/>
    </source>
</evidence>
<sequence>MADRFPFACWAHRLMVGAKARRTAAGSEKAHEQVLLFAQA</sequence>
<evidence type="ECO:0000313" key="2">
    <source>
        <dbReference type="Proteomes" id="UP000075517"/>
    </source>
</evidence>
<organism evidence="1 2">
    <name type="scientific">Geobacillus stearothermophilus</name>
    <name type="common">Bacillus stearothermophilus</name>
    <dbReference type="NCBI Taxonomy" id="1422"/>
    <lineage>
        <taxon>Bacteria</taxon>
        <taxon>Bacillati</taxon>
        <taxon>Bacillota</taxon>
        <taxon>Bacilli</taxon>
        <taxon>Bacillales</taxon>
        <taxon>Anoxybacillaceae</taxon>
        <taxon>Geobacillus</taxon>
    </lineage>
</organism>
<reference evidence="1 2" key="1">
    <citation type="submission" date="2016-01" db="EMBL/GenBank/DDBJ databases">
        <title>Draft Genome Sequences of Seven Thermophilic Sporeformers Isolated from Foods.</title>
        <authorList>
            <person name="Berendsen E.M."/>
            <person name="Wells-Bennik M.H."/>
            <person name="Krawcyk A.O."/>
            <person name="De Jong A."/>
            <person name="Holsappel S."/>
            <person name="Eijlander R.T."/>
            <person name="Kuipers O.P."/>
        </authorList>
    </citation>
    <scope>NUCLEOTIDE SEQUENCE [LARGE SCALE GENOMIC DNA]</scope>
    <source>
        <strain evidence="1 2">B4114</strain>
    </source>
</reference>
<protein>
    <submittedName>
        <fullName evidence="1">Uncharacterized protein</fullName>
    </submittedName>
</protein>
<comment type="caution">
    <text evidence="1">The sequence shown here is derived from an EMBL/GenBank/DDBJ whole genome shotgun (WGS) entry which is preliminary data.</text>
</comment>
<accession>A0A150NCJ2</accession>
<proteinExistence type="predicted"/>
<dbReference type="PATRIC" id="fig|1422.17.peg.2763"/>
<name>A0A150NCJ2_GEOSE</name>
<dbReference type="EMBL" id="LQYY01000052">
    <property type="protein sequence ID" value="KYD34428.1"/>
    <property type="molecule type" value="Genomic_DNA"/>
</dbReference>
<gene>
    <name evidence="1" type="ORF">B4114_1933</name>
</gene>
<dbReference type="AlphaFoldDB" id="A0A150NCJ2"/>
<dbReference type="Proteomes" id="UP000075517">
    <property type="component" value="Unassembled WGS sequence"/>
</dbReference>